<proteinExistence type="predicted"/>
<dbReference type="InterPro" id="IPR018966">
    <property type="entry name" value="VTC_domain"/>
</dbReference>
<gene>
    <name evidence="2" type="ORF">DXU93_13250</name>
</gene>
<dbReference type="EMBL" id="QURB01000009">
    <property type="protein sequence ID" value="RFC53394.1"/>
    <property type="molecule type" value="Genomic_DNA"/>
</dbReference>
<dbReference type="Gene3D" id="3.20.100.30">
    <property type="entry name" value="VTC, catalytic tunnel domain"/>
    <property type="match status" value="1"/>
</dbReference>
<dbReference type="Pfam" id="PF09359">
    <property type="entry name" value="VTC"/>
    <property type="match status" value="1"/>
</dbReference>
<dbReference type="CDD" id="cd07750">
    <property type="entry name" value="PolyPPase_VTC_like"/>
    <property type="match status" value="1"/>
</dbReference>
<evidence type="ECO:0000313" key="2">
    <source>
        <dbReference type="EMBL" id="RFC53394.1"/>
    </source>
</evidence>
<comment type="caution">
    <text evidence="2">The sequence shown here is derived from an EMBL/GenBank/DDBJ whole genome shotgun (WGS) entry which is preliminary data.</text>
</comment>
<protein>
    <submittedName>
        <fullName evidence="2">VTC domain-containing protein</fullName>
    </submittedName>
</protein>
<dbReference type="OrthoDB" id="148766at2"/>
<dbReference type="RefSeq" id="WP_116881786.1">
    <property type="nucleotide sequence ID" value="NZ_QURB01000009.1"/>
</dbReference>
<accession>A0A3E1EV02</accession>
<reference evidence="2 3" key="1">
    <citation type="submission" date="2018-08" db="EMBL/GenBank/DDBJ databases">
        <title>The draft genome squence of Brumimicrobium sp. N62.</title>
        <authorList>
            <person name="Du Z.-J."/>
            <person name="Luo H.-R."/>
        </authorList>
    </citation>
    <scope>NUCLEOTIDE SEQUENCE [LARGE SCALE GENOMIC DNA]</scope>
    <source>
        <strain evidence="2 3">N62</strain>
    </source>
</reference>
<dbReference type="InterPro" id="IPR042267">
    <property type="entry name" value="VTC_sf"/>
</dbReference>
<dbReference type="AlphaFoldDB" id="A0A3E1EV02"/>
<feature type="domain" description="VTC" evidence="1">
    <location>
        <begin position="8"/>
        <end position="209"/>
    </location>
</feature>
<organism evidence="2 3">
    <name type="scientific">Brumimicrobium aurantiacum</name>
    <dbReference type="NCBI Taxonomy" id="1737063"/>
    <lineage>
        <taxon>Bacteria</taxon>
        <taxon>Pseudomonadati</taxon>
        <taxon>Bacteroidota</taxon>
        <taxon>Flavobacteriia</taxon>
        <taxon>Flavobacteriales</taxon>
        <taxon>Crocinitomicaceae</taxon>
        <taxon>Brumimicrobium</taxon>
    </lineage>
</organism>
<dbReference type="GO" id="GO:0006799">
    <property type="term" value="P:polyphosphate biosynthetic process"/>
    <property type="evidence" value="ECO:0007669"/>
    <property type="project" value="UniProtKB-ARBA"/>
</dbReference>
<keyword evidence="3" id="KW-1185">Reference proteome</keyword>
<dbReference type="Proteomes" id="UP000257127">
    <property type="component" value="Unassembled WGS sequence"/>
</dbReference>
<evidence type="ECO:0000313" key="3">
    <source>
        <dbReference type="Proteomes" id="UP000257127"/>
    </source>
</evidence>
<sequence>MDEVKLLKRADTKFIFNAENLQSVLEVLRPNYRLLSTQGNRVNKYRTVYFDTADLDSYIKHHNGNLNRVKIRFREYLDSDLTFLEVKFKNNKGKTIKSRIEKPAIEEKLSDSSKEFIDENSIYDSNQLSPVLWNSFTRLTFVHKIDKERLTFDLNISFRKESESQDHQIPHLIIAEVKQEKMSLNSDFIRLMKRNHILQTSLSKYCIGTVLTNKDIKSNRFKKHILKINKLKNDRTIIA</sequence>
<evidence type="ECO:0000259" key="1">
    <source>
        <dbReference type="Pfam" id="PF09359"/>
    </source>
</evidence>
<name>A0A3E1EV02_9FLAO</name>